<proteinExistence type="predicted"/>
<sequence length="257" mass="27129">MAMGNIDVTKARVGEELTMVCGDVMGMGIGSGRRWRRRWARAGAAMTASKGQDESDGSGRVRARREKGEAASLRSHSPTAAELVSVHHPWRRRPLHTTLPPEGMGPTTRQRECGRGTGGGGVNTLGGGGGNYAAASRAELHSAIFYPRHSSSAASFSLAEAPLPSEAIAEISPAHRHCSGRRPPTTTAALVSDLLDRGHCLGRAAAAPALAHGCRCSLPPAVSFVGKRERTEGGRRKEGVDGFLKSGFANVAPMWRY</sequence>
<evidence type="ECO:0000313" key="2">
    <source>
        <dbReference type="EMBL" id="BAD53369.1"/>
    </source>
</evidence>
<dbReference type="AlphaFoldDB" id="Q5ZAM5"/>
<feature type="region of interest" description="Disordered" evidence="1">
    <location>
        <begin position="93"/>
        <end position="123"/>
    </location>
</feature>
<dbReference type="Proteomes" id="UP000817658">
    <property type="component" value="Chromosome 1"/>
</dbReference>
<protein>
    <submittedName>
        <fullName evidence="2">Uncharacterized protein</fullName>
    </submittedName>
</protein>
<accession>Q5ZAM5</accession>
<feature type="region of interest" description="Disordered" evidence="1">
    <location>
        <begin position="43"/>
        <end position="81"/>
    </location>
</feature>
<organism evidence="2">
    <name type="scientific">Oryza sativa subsp. japonica</name>
    <name type="common">Rice</name>
    <dbReference type="NCBI Taxonomy" id="39947"/>
    <lineage>
        <taxon>Eukaryota</taxon>
        <taxon>Viridiplantae</taxon>
        <taxon>Streptophyta</taxon>
        <taxon>Embryophyta</taxon>
        <taxon>Tracheophyta</taxon>
        <taxon>Spermatophyta</taxon>
        <taxon>Magnoliopsida</taxon>
        <taxon>Liliopsida</taxon>
        <taxon>Poales</taxon>
        <taxon>Poaceae</taxon>
        <taxon>BOP clade</taxon>
        <taxon>Oryzoideae</taxon>
        <taxon>Oryzeae</taxon>
        <taxon>Oryzinae</taxon>
        <taxon>Oryza</taxon>
        <taxon>Oryza sativa</taxon>
    </lineage>
</organism>
<evidence type="ECO:0000256" key="1">
    <source>
        <dbReference type="SAM" id="MobiDB-lite"/>
    </source>
</evidence>
<gene>
    <name evidence="2" type="primary">B1070A12.30</name>
</gene>
<reference evidence="2" key="1">
    <citation type="journal article" date="2002" name="Nature">
        <title>The genome sequence and structure of rice chromosome 1.</title>
        <authorList>
            <person name="Sasaki T."/>
            <person name="Matsumoto T."/>
            <person name="Yamamoto K."/>
            <person name="Sakata K."/>
            <person name="Baba T."/>
            <person name="Katayose Y."/>
            <person name="Wu J."/>
            <person name="Niimura Y."/>
            <person name="Cheng Z."/>
            <person name="Nagamura Y."/>
            <person name="Antonio B.A."/>
            <person name="Kanamori H."/>
            <person name="Hosokawa S."/>
            <person name="Masukawa M."/>
            <person name="Arikawa K."/>
            <person name="Chiden Y."/>
            <person name="Hayashi M."/>
            <person name="Okamoto M."/>
            <person name="Ando T."/>
            <person name="Aoki H."/>
            <person name="Arita K."/>
            <person name="Hamada M."/>
            <person name="Harada C."/>
            <person name="Hijishita S."/>
            <person name="Honda M."/>
            <person name="Ichikawa Y."/>
            <person name="Idonuma A."/>
            <person name="Iijima M."/>
            <person name="Ikeda M."/>
            <person name="Ikeno M."/>
            <person name="Itoh S."/>
            <person name="Itoh T."/>
            <person name="Itoh Y."/>
            <person name="Itoh Y."/>
            <person name="Iwabuchi A."/>
            <person name="Kamiya K."/>
            <person name="Karasawa W."/>
            <person name="Katagiri S."/>
            <person name="Kikuta A."/>
            <person name="Kobayashi N."/>
            <person name="Kono I."/>
            <person name="Machita K."/>
            <person name="Maehara T."/>
            <person name="Mizuno H."/>
            <person name="Mizubayashi T."/>
            <person name="Mukai Y."/>
            <person name="Nagasaki H."/>
            <person name="Nakashima M."/>
            <person name="Nakama Y."/>
            <person name="Nakamichi Y."/>
            <person name="Nakamura M."/>
            <person name="Namiki N."/>
            <person name="Negishi M."/>
            <person name="Ohta I."/>
            <person name="Ono N."/>
            <person name="Saji S."/>
            <person name="Sakai K."/>
            <person name="Shibata M."/>
            <person name="Shimokawa T."/>
            <person name="Shomura A."/>
            <person name="Song J."/>
            <person name="Takazaki Y."/>
            <person name="Terasawa K."/>
            <person name="Tsuji K."/>
            <person name="Waki K."/>
            <person name="Yamagata H."/>
            <person name="Yamane H."/>
            <person name="Yoshiki S."/>
            <person name="Yoshihara R."/>
            <person name="Yukawa K."/>
            <person name="Zhong H."/>
            <person name="Iwama H."/>
            <person name="Endo T."/>
            <person name="Ito H."/>
            <person name="Hahn J.H."/>
            <person name="Kim H.I."/>
            <person name="Eun M.Y."/>
            <person name="Yano M."/>
            <person name="Jiang J."/>
            <person name="Gojobori T."/>
        </authorList>
    </citation>
    <scope>NUCLEOTIDE SEQUENCE [LARGE SCALE GENOMIC DNA]</scope>
</reference>
<dbReference type="EMBL" id="AP003406">
    <property type="protein sequence ID" value="BAD53369.1"/>
    <property type="molecule type" value="Genomic_DNA"/>
</dbReference>
<name>Q5ZAM5_ORYSJ</name>